<feature type="compositionally biased region" description="Polar residues" evidence="1">
    <location>
        <begin position="552"/>
        <end position="567"/>
    </location>
</feature>
<evidence type="ECO:0000259" key="2">
    <source>
        <dbReference type="Pfam" id="PF15232"/>
    </source>
</evidence>
<evidence type="ECO:0000256" key="1">
    <source>
        <dbReference type="SAM" id="MobiDB-lite"/>
    </source>
</evidence>
<feature type="compositionally biased region" description="Polar residues" evidence="1">
    <location>
        <begin position="674"/>
        <end position="691"/>
    </location>
</feature>
<sequence length="1714" mass="184986">MESLSMDDDRLSFLRSTPFSFSLYNRDGPNRVEIFDITRIPTCRSAISETTCLCDIFGDDCESPTLSSSPPTGSLAKVEEDKFARADDSPNDSSGSYHTANGSEQLSDSSDTFEDSKDVLSPVPPPTASLPEAREPTDTSCPPKPCEREEGRMTAVLANSNAGEGLQSAQPLFASETVLIRPPGNRKSEAGPSEETAAEGPELISAPREPGVSTSGESPTVQPRQGDNSQPHRDKGQREGGEEEEEHKIEEQGADEGEGSREKASYEEQQVELSFSARNRRAPVSPSSAPTCRQLRTGMPAGCYSDCLLVTQQQQQQNPLRTLSSQKENQARARKPRPIPRPTRSSASQRPAPEYSSETSSMGSELDEADDEVKWFTDQAFRSLSSPQADYLDVYNSSHRSSTNVSQLSTEDSPGATAWSAYADLQGSIRHDGDNLPHQPPAGLAPDRLDATRRFEMGSFECVDVALESREDVRRGKRTVPKRQIQLKRRDTSESQVSENDEAATDAANEAAPGQRHSRDALLRQHSTPAAVHEESCKEVKPEPSDRKQKLQKSLSLDETSGKTKTASCLIKSVLSKKMQHNQTLAISQPSLRSGDFSSAVGKNASPESSHSVTETPKMEGSNLSSELPSDCSLSEEDLPLQVESAPQSSSVKQHRSFDPKPQPKPLGRYGYSPLQSGASSLEFQKNNTGKQGMRSELVIPFESPKTEKRSGREMWKQSSRETEKQSNKEMDKQRGSEWKQGNGGVEKQRGRDWVKLPSDENLCEKHSGDSANAVSGNTGAAATRAPGAPSGMTNRNQECYTSRSENYKQQSARSTFMSKTPEIMLKPCTAREKKKSSLTMDCLSGDSAPKQEESRVAPSPERLPEKETHKRETESKTEDRPENGEVFEKNRPRAPVHKVRDVRKLVKNTYNLSFKATAVPAQDSAPRAEVEKPPPMQIEYVSRKVEGLATGRPGERQAEGEKAQVHPQGPPQVSAQVQPQVPVQVPPQKVTQTASLHITPRGRLPEAGAAAPDTAATEANTPGVSEPASRTERVPGGGTRHPKLGSTPKLPSKDREVSTLMFLQNGLPEGGLEPGALPPLALTATSCSRSVSMLLKEKGFQADIGVYDAPADDPNATEKHVNTLEVPLQTCSAEGASSEPSDPVPPPARSSPSAPTPLMDPKEERHPRNPTPPQLRELDLERTSLKPRENNTRAQDPTPSSPQTPAATSSDRPQLTHVKTVSTCTRKPAPAAAGSPTSSCKQQSASAAAQLHSSDTQTSAPLAASSKENQPALSAISSCKQKPPLTSSPEQPNLTHSDAQEQVALVSSCSSSCSQSSVSTAAQSPSCSQQSTISITSTKRIESSNLRYYASDDPPSYDERESFSPLLLTDLYSRKPNRYHPPVQAPPCSCAADGVPCPGPPDITPLAPGPSTAQVPPSHTQAPPSLAAPPPARHHHQRSDGRSLSYKPGSPRVLRQASPRPPPPVSASSPPASRPASLPPTAAAPPENSRQPPRPAGRQAAGQQRSPQHPASLSGSSTYSSHSTHSPGVPPGGEAASPRRVLLDPETGKYFYIEVPMQPLRKMLFDPETGQYVEVLIPQQTLSHSGLYPPVAAPYPSMHNPGMYAPQYLPYSVPPTPSPVPRHAEAPPRKGCTRATGVRDPSNRSPKTEPQNHPPLDQGYLESMYYIPTGMTASPNPAPPEFYQKLPPSLPNSGQKVLNEEKGQVCESADLYF</sequence>
<feature type="compositionally biased region" description="Polar residues" evidence="1">
    <location>
        <begin position="91"/>
        <end position="110"/>
    </location>
</feature>
<feature type="region of interest" description="Disordered" evidence="1">
    <location>
        <begin position="579"/>
        <end position="902"/>
    </location>
</feature>
<feature type="compositionally biased region" description="Low complexity" evidence="1">
    <location>
        <begin position="1316"/>
        <end position="1339"/>
    </location>
</feature>
<proteinExistence type="predicted"/>
<dbReference type="Proteomes" id="UP001044222">
    <property type="component" value="Unassembled WGS sequence"/>
</dbReference>
<feature type="compositionally biased region" description="Basic and acidic residues" evidence="1">
    <location>
        <begin position="863"/>
        <end position="892"/>
    </location>
</feature>
<feature type="compositionally biased region" description="Polar residues" evidence="1">
    <location>
        <begin position="1256"/>
        <end position="1298"/>
    </location>
</feature>
<feature type="compositionally biased region" description="Low complexity" evidence="1">
    <location>
        <begin position="1006"/>
        <end position="1023"/>
    </location>
</feature>
<dbReference type="EMBL" id="JAFIRN010000003">
    <property type="protein sequence ID" value="KAG5853444.1"/>
    <property type="molecule type" value="Genomic_DNA"/>
</dbReference>
<dbReference type="Pfam" id="PF15232">
    <property type="entry name" value="DUF4585"/>
    <property type="match status" value="1"/>
</dbReference>
<feature type="compositionally biased region" description="Polar residues" evidence="1">
    <location>
        <begin position="581"/>
        <end position="592"/>
    </location>
</feature>
<feature type="compositionally biased region" description="Basic and acidic residues" evidence="1">
    <location>
        <begin position="532"/>
        <end position="549"/>
    </location>
</feature>
<feature type="compositionally biased region" description="Polar residues" evidence="1">
    <location>
        <begin position="606"/>
        <end position="615"/>
    </location>
</feature>
<feature type="region of interest" description="Disordered" evidence="1">
    <location>
        <begin position="468"/>
        <end position="567"/>
    </location>
</feature>
<feature type="compositionally biased region" description="Basic and acidic residues" evidence="1">
    <location>
        <begin position="747"/>
        <end position="769"/>
    </location>
</feature>
<gene>
    <name evidence="3" type="ORF">ANANG_G00073520</name>
</gene>
<comment type="caution">
    <text evidence="3">The sequence shown here is derived from an EMBL/GenBank/DDBJ whole genome shotgun (WGS) entry which is preliminary data.</text>
</comment>
<organism evidence="3 4">
    <name type="scientific">Anguilla anguilla</name>
    <name type="common">European freshwater eel</name>
    <name type="synonym">Muraena anguilla</name>
    <dbReference type="NCBI Taxonomy" id="7936"/>
    <lineage>
        <taxon>Eukaryota</taxon>
        <taxon>Metazoa</taxon>
        <taxon>Chordata</taxon>
        <taxon>Craniata</taxon>
        <taxon>Vertebrata</taxon>
        <taxon>Euteleostomi</taxon>
        <taxon>Actinopterygii</taxon>
        <taxon>Neopterygii</taxon>
        <taxon>Teleostei</taxon>
        <taxon>Anguilliformes</taxon>
        <taxon>Anguillidae</taxon>
        <taxon>Anguilla</taxon>
    </lineage>
</organism>
<feature type="compositionally biased region" description="Low complexity" evidence="1">
    <location>
        <begin position="1513"/>
        <end position="1527"/>
    </location>
</feature>
<feature type="region of interest" description="Disordered" evidence="1">
    <location>
        <begin position="1672"/>
        <end position="1702"/>
    </location>
</feature>
<accession>A0A9D3MQT8</accession>
<feature type="compositionally biased region" description="Low complexity" evidence="1">
    <location>
        <begin position="1229"/>
        <end position="1255"/>
    </location>
</feature>
<evidence type="ECO:0000313" key="4">
    <source>
        <dbReference type="Proteomes" id="UP001044222"/>
    </source>
</evidence>
<feature type="compositionally biased region" description="Basic and acidic residues" evidence="1">
    <location>
        <begin position="230"/>
        <end position="251"/>
    </location>
</feature>
<feature type="compositionally biased region" description="Basic and acidic residues" evidence="1">
    <location>
        <begin position="705"/>
        <end position="738"/>
    </location>
</feature>
<keyword evidence="4" id="KW-1185">Reference proteome</keyword>
<feature type="region of interest" description="Disordered" evidence="1">
    <location>
        <begin position="1133"/>
        <end position="1302"/>
    </location>
</feature>
<feature type="compositionally biased region" description="Polar residues" evidence="1">
    <location>
        <begin position="1502"/>
        <end position="1512"/>
    </location>
</feature>
<dbReference type="GO" id="GO:0005654">
    <property type="term" value="C:nucleoplasm"/>
    <property type="evidence" value="ECO:0007669"/>
    <property type="project" value="TreeGrafter"/>
</dbReference>
<feature type="compositionally biased region" description="Polar residues" evidence="1">
    <location>
        <begin position="212"/>
        <end position="229"/>
    </location>
</feature>
<feature type="compositionally biased region" description="Basic and acidic residues" evidence="1">
    <location>
        <begin position="954"/>
        <end position="965"/>
    </location>
</feature>
<feature type="compositionally biased region" description="Polar residues" evidence="1">
    <location>
        <begin position="792"/>
        <end position="819"/>
    </location>
</feature>
<feature type="compositionally biased region" description="Polar residues" evidence="1">
    <location>
        <begin position="157"/>
        <end position="170"/>
    </location>
</feature>
<feature type="domain" description="DUF4585" evidence="2">
    <location>
        <begin position="1536"/>
        <end position="1606"/>
    </location>
</feature>
<dbReference type="PANTHER" id="PTHR33775:SF1">
    <property type="entry name" value="PROLINE-RICH BASIC PROTEIN 1"/>
    <property type="match status" value="1"/>
</dbReference>
<protein>
    <recommendedName>
        <fullName evidence="2">DUF4585 domain-containing protein</fullName>
    </recommendedName>
</protein>
<feature type="compositionally biased region" description="Low complexity" evidence="1">
    <location>
        <begin position="972"/>
        <end position="991"/>
    </location>
</feature>
<feature type="compositionally biased region" description="Low complexity" evidence="1">
    <location>
        <begin position="1195"/>
        <end position="1212"/>
    </location>
</feature>
<feature type="region of interest" description="Disordered" evidence="1">
    <location>
        <begin position="85"/>
        <end position="298"/>
    </location>
</feature>
<feature type="region of interest" description="Disordered" evidence="1">
    <location>
        <begin position="1616"/>
        <end position="1660"/>
    </location>
</feature>
<feature type="region of interest" description="Disordered" evidence="1">
    <location>
        <begin position="1375"/>
        <end position="1542"/>
    </location>
</feature>
<reference evidence="3" key="1">
    <citation type="submission" date="2021-01" db="EMBL/GenBank/DDBJ databases">
        <title>A chromosome-scale assembly of European eel, Anguilla anguilla.</title>
        <authorList>
            <person name="Henkel C."/>
            <person name="Jong-Raadsen S.A."/>
            <person name="Dufour S."/>
            <person name="Weltzien F.-A."/>
            <person name="Palstra A.P."/>
            <person name="Pelster B."/>
            <person name="Spaink H.P."/>
            <person name="Van Den Thillart G.E."/>
            <person name="Jansen H."/>
            <person name="Zahm M."/>
            <person name="Klopp C."/>
            <person name="Cedric C."/>
            <person name="Louis A."/>
            <person name="Berthelot C."/>
            <person name="Parey E."/>
            <person name="Roest Crollius H."/>
            <person name="Montfort J."/>
            <person name="Robinson-Rechavi M."/>
            <person name="Bucao C."/>
            <person name="Bouchez O."/>
            <person name="Gislard M."/>
            <person name="Lluch J."/>
            <person name="Milhes M."/>
            <person name="Lampietro C."/>
            <person name="Lopez Roques C."/>
            <person name="Donnadieu C."/>
            <person name="Braasch I."/>
            <person name="Desvignes T."/>
            <person name="Postlethwait J."/>
            <person name="Bobe J."/>
            <person name="Guiguen Y."/>
            <person name="Dirks R."/>
        </authorList>
    </citation>
    <scope>NUCLEOTIDE SEQUENCE</scope>
    <source>
        <strain evidence="3">Tag_6206</strain>
        <tissue evidence="3">Liver</tissue>
    </source>
</reference>
<feature type="compositionally biased region" description="Basic residues" evidence="1">
    <location>
        <begin position="475"/>
        <end position="487"/>
    </location>
</feature>
<feature type="region of interest" description="Disordered" evidence="1">
    <location>
        <begin position="917"/>
        <end position="1056"/>
    </location>
</feature>
<dbReference type="InterPro" id="IPR052303">
    <property type="entry name" value="CEFIP"/>
</dbReference>
<name>A0A9D3MQT8_ANGAN</name>
<feature type="compositionally biased region" description="Low complexity" evidence="1">
    <location>
        <begin position="779"/>
        <end position="790"/>
    </location>
</feature>
<feature type="region of interest" description="Disordered" evidence="1">
    <location>
        <begin position="1316"/>
        <end position="1363"/>
    </location>
</feature>
<evidence type="ECO:0000313" key="3">
    <source>
        <dbReference type="EMBL" id="KAG5853444.1"/>
    </source>
</evidence>
<feature type="region of interest" description="Disordered" evidence="1">
    <location>
        <begin position="313"/>
        <end position="371"/>
    </location>
</feature>
<feature type="compositionally biased region" description="Polar residues" evidence="1">
    <location>
        <begin position="267"/>
        <end position="277"/>
    </location>
</feature>
<dbReference type="InterPro" id="IPR027838">
    <property type="entry name" value="DUF4585"/>
</dbReference>
<feature type="compositionally biased region" description="Polar residues" evidence="1">
    <location>
        <begin position="318"/>
        <end position="328"/>
    </location>
</feature>
<feature type="compositionally biased region" description="Low complexity" evidence="1">
    <location>
        <begin position="1467"/>
        <end position="1487"/>
    </location>
</feature>
<feature type="compositionally biased region" description="Polar residues" evidence="1">
    <location>
        <begin position="1412"/>
        <end position="1422"/>
    </location>
</feature>
<feature type="compositionally biased region" description="Basic and acidic residues" evidence="1">
    <location>
        <begin position="1177"/>
        <end position="1192"/>
    </location>
</feature>
<dbReference type="PANTHER" id="PTHR33775">
    <property type="entry name" value="CARDIAC-ENRICHED FHL2-INTERACTING PROTEIN-RELATED"/>
    <property type="match status" value="1"/>
</dbReference>